<name>A0A6N1VCV8_9HYPH</name>
<feature type="transmembrane region" description="Helical" evidence="1">
    <location>
        <begin position="277"/>
        <end position="296"/>
    </location>
</feature>
<accession>A0A6N1VCV8</accession>
<reference evidence="3 4" key="1">
    <citation type="submission" date="2020-06" db="EMBL/GenBank/DDBJ databases">
        <title>Oricola thermophila sp. nov. isolated from a tidal sediments.</title>
        <authorList>
            <person name="Kwon K.K."/>
            <person name="Yang S.-H."/>
            <person name="Park M.-J."/>
        </authorList>
    </citation>
    <scope>NUCLEOTIDE SEQUENCE [LARGE SCALE GENOMIC DNA]</scope>
    <source>
        <strain evidence="3 4">MEBiC13590</strain>
    </source>
</reference>
<dbReference type="PANTHER" id="PTHR22911">
    <property type="entry name" value="ACYL-MALONYL CONDENSING ENZYME-RELATED"/>
    <property type="match status" value="1"/>
</dbReference>
<dbReference type="RefSeq" id="WP_175275302.1">
    <property type="nucleotide sequence ID" value="NZ_CP054836.1"/>
</dbReference>
<sequence>MSIYELAALAAAMTWAFSAVIAAGPSAELGAIAFNRVRMGIVFVMLALYIAVSGGWQSIQAEHVVPLLLSGFIGIFLGDTCLFVTMNRLGPRRTNILFSTNAPMSAILGWMFLGETIVAQKILGIAVVFAGVVLAIVFGKRRSQLDTWESVKGSFAVGITLGLLAALCQSVGSLIARPVMETGVDPATASALRVGVSVLCLSLLMATGIRQVQPKAKLTMKTAVIIGISGIAAMGIGMTLVLFGLSGGKVGIVATLSATTPAWILPLIWLKTRERPAAMAWIGSGLVIAGSGLIFAA</sequence>
<protein>
    <submittedName>
        <fullName evidence="3">DMT family transporter</fullName>
    </submittedName>
</protein>
<feature type="transmembrane region" description="Helical" evidence="1">
    <location>
        <begin position="192"/>
        <end position="212"/>
    </location>
</feature>
<evidence type="ECO:0000259" key="2">
    <source>
        <dbReference type="Pfam" id="PF00892"/>
    </source>
</evidence>
<organism evidence="3 4">
    <name type="scientific">Oricola thermophila</name>
    <dbReference type="NCBI Taxonomy" id="2742145"/>
    <lineage>
        <taxon>Bacteria</taxon>
        <taxon>Pseudomonadati</taxon>
        <taxon>Pseudomonadota</taxon>
        <taxon>Alphaproteobacteria</taxon>
        <taxon>Hyphomicrobiales</taxon>
        <taxon>Ahrensiaceae</taxon>
        <taxon>Oricola</taxon>
    </lineage>
</organism>
<feature type="transmembrane region" description="Helical" evidence="1">
    <location>
        <begin position="151"/>
        <end position="172"/>
    </location>
</feature>
<feature type="transmembrane region" description="Helical" evidence="1">
    <location>
        <begin position="6"/>
        <end position="27"/>
    </location>
</feature>
<keyword evidence="4" id="KW-1185">Reference proteome</keyword>
<proteinExistence type="predicted"/>
<keyword evidence="1" id="KW-1133">Transmembrane helix</keyword>
<dbReference type="SUPFAM" id="SSF103481">
    <property type="entry name" value="Multidrug resistance efflux transporter EmrE"/>
    <property type="match status" value="2"/>
</dbReference>
<feature type="transmembrane region" description="Helical" evidence="1">
    <location>
        <begin position="224"/>
        <end position="245"/>
    </location>
</feature>
<keyword evidence="1" id="KW-0472">Membrane</keyword>
<dbReference type="EMBL" id="CP054836">
    <property type="protein sequence ID" value="QKV17405.1"/>
    <property type="molecule type" value="Genomic_DNA"/>
</dbReference>
<feature type="domain" description="EamA" evidence="2">
    <location>
        <begin position="4"/>
        <end position="136"/>
    </location>
</feature>
<feature type="transmembrane region" description="Helical" evidence="1">
    <location>
        <begin position="119"/>
        <end position="139"/>
    </location>
</feature>
<dbReference type="InterPro" id="IPR037185">
    <property type="entry name" value="EmrE-like"/>
</dbReference>
<dbReference type="Pfam" id="PF00892">
    <property type="entry name" value="EamA"/>
    <property type="match status" value="2"/>
</dbReference>
<gene>
    <name evidence="3" type="ORF">HTY61_02450</name>
</gene>
<dbReference type="GO" id="GO:0016020">
    <property type="term" value="C:membrane"/>
    <property type="evidence" value="ECO:0007669"/>
    <property type="project" value="InterPro"/>
</dbReference>
<feature type="transmembrane region" description="Helical" evidence="1">
    <location>
        <begin position="96"/>
        <end position="113"/>
    </location>
</feature>
<keyword evidence="1" id="KW-0812">Transmembrane</keyword>
<evidence type="ECO:0000313" key="3">
    <source>
        <dbReference type="EMBL" id="QKV17405.1"/>
    </source>
</evidence>
<feature type="transmembrane region" description="Helical" evidence="1">
    <location>
        <begin position="39"/>
        <end position="59"/>
    </location>
</feature>
<evidence type="ECO:0000313" key="4">
    <source>
        <dbReference type="Proteomes" id="UP000509367"/>
    </source>
</evidence>
<feature type="transmembrane region" description="Helical" evidence="1">
    <location>
        <begin position="251"/>
        <end position="270"/>
    </location>
</feature>
<dbReference type="Proteomes" id="UP000509367">
    <property type="component" value="Chromosome"/>
</dbReference>
<feature type="domain" description="EamA" evidence="2">
    <location>
        <begin position="158"/>
        <end position="295"/>
    </location>
</feature>
<dbReference type="InterPro" id="IPR000620">
    <property type="entry name" value="EamA_dom"/>
</dbReference>
<dbReference type="PANTHER" id="PTHR22911:SF137">
    <property type="entry name" value="SOLUTE CARRIER FAMILY 35 MEMBER G2-RELATED"/>
    <property type="match status" value="1"/>
</dbReference>
<evidence type="ECO:0000256" key="1">
    <source>
        <dbReference type="SAM" id="Phobius"/>
    </source>
</evidence>
<feature type="transmembrane region" description="Helical" evidence="1">
    <location>
        <begin position="65"/>
        <end position="84"/>
    </location>
</feature>
<dbReference type="AlphaFoldDB" id="A0A6N1VCV8"/>
<dbReference type="KEGG" id="orm:HTY61_02450"/>